<comment type="caution">
    <text evidence="1">The sequence shown here is derived from an EMBL/GenBank/DDBJ whole genome shotgun (WGS) entry which is preliminary data.</text>
</comment>
<organism evidence="1 2">
    <name type="scientific">Youngiibacter multivorans</name>
    <dbReference type="NCBI Taxonomy" id="937251"/>
    <lineage>
        <taxon>Bacteria</taxon>
        <taxon>Bacillati</taxon>
        <taxon>Bacillota</taxon>
        <taxon>Clostridia</taxon>
        <taxon>Eubacteriales</taxon>
        <taxon>Clostridiaceae</taxon>
        <taxon>Youngiibacter</taxon>
    </lineage>
</organism>
<evidence type="ECO:0000313" key="2">
    <source>
        <dbReference type="Proteomes" id="UP001519271"/>
    </source>
</evidence>
<sequence>MITSDGHDLEVVESGNKIEIRISFAGEKCEGYDSHASSKDGTEPDVRQEKLNQLVLELIRDLLLSGRVSDKSGISIFVSDVNSREALGLVRYLEDRSIDVHAPGSVVFFEREEVMLLIGCMIRLFPDYDLEICDCDESIISYYWTCIDFAEEAMRGVFGVPLKKFVEKVSKAHHRLYMATEYSFSGLFYRLLEFDPFSSWLKKGDCREVRDMAVFSRTLCDFEENRGILVLEPESYVRHVKELFDVLIPDLFRKGTKGYETGSAGIMKDSIGLYGIDRLNAIGEKPATSGSEAILSIFGDIDMYGSCQKKYWLLSVMGFRPSRSVSHLRDELVIRTIRKINEIAEDLGSFPASRDSVSDLLSSVMKDMDICGSYVEKAEAYALRQVMKYLKGQEINFTVLENDSTERLESEGFAASGSFTLIENPMGELEALSVFPGKLPGAGEVNRKAGLLQVMASLHGERTGEWISRRILFFSGEDKKDPFIVFDSDEGLELNGLKDIGDASCGIREGRFAALSSDREVCLACDFRFHCKRTDMRKPKKG</sequence>
<reference evidence="1 2" key="1">
    <citation type="submission" date="2021-03" db="EMBL/GenBank/DDBJ databases">
        <title>Genomic Encyclopedia of Type Strains, Phase IV (KMG-IV): sequencing the most valuable type-strain genomes for metagenomic binning, comparative biology and taxonomic classification.</title>
        <authorList>
            <person name="Goeker M."/>
        </authorList>
    </citation>
    <scope>NUCLEOTIDE SEQUENCE [LARGE SCALE GENOMIC DNA]</scope>
    <source>
        <strain evidence="1 2">DSM 6139</strain>
    </source>
</reference>
<accession>A0ABS4G7Y6</accession>
<dbReference type="Proteomes" id="UP001519271">
    <property type="component" value="Unassembled WGS sequence"/>
</dbReference>
<evidence type="ECO:0008006" key="3">
    <source>
        <dbReference type="Google" id="ProtNLM"/>
    </source>
</evidence>
<protein>
    <recommendedName>
        <fullName evidence="3">PD-(D/E)XK nuclease superfamily protein</fullName>
    </recommendedName>
</protein>
<evidence type="ECO:0000313" key="1">
    <source>
        <dbReference type="EMBL" id="MBP1920670.1"/>
    </source>
</evidence>
<name>A0ABS4G7Y6_9CLOT</name>
<proteinExistence type="predicted"/>
<gene>
    <name evidence="1" type="ORF">J2Z34_003185</name>
</gene>
<dbReference type="RefSeq" id="WP_209460832.1">
    <property type="nucleotide sequence ID" value="NZ_JAGGKC010000036.1"/>
</dbReference>
<dbReference type="EMBL" id="JAGGKC010000036">
    <property type="protein sequence ID" value="MBP1920670.1"/>
    <property type="molecule type" value="Genomic_DNA"/>
</dbReference>
<keyword evidence="2" id="KW-1185">Reference proteome</keyword>